<evidence type="ECO:0000256" key="5">
    <source>
        <dbReference type="ARBA" id="ARBA00016313"/>
    </source>
</evidence>
<name>A0A1D1W1P4_RAMVA</name>
<evidence type="ECO:0000256" key="3">
    <source>
        <dbReference type="ARBA" id="ARBA00008045"/>
    </source>
</evidence>
<dbReference type="CDD" id="cd22860">
    <property type="entry name" value="PDRG1"/>
    <property type="match status" value="1"/>
</dbReference>
<comment type="subunit">
    <text evidence="4">Heterohexamer of two PFD-alpha type and four PFD-beta type subunits.</text>
</comment>
<dbReference type="Proteomes" id="UP000186922">
    <property type="component" value="Unassembled WGS sequence"/>
</dbReference>
<keyword evidence="7" id="KW-0143">Chaperone</keyword>
<dbReference type="GO" id="GO:0006457">
    <property type="term" value="P:protein folding"/>
    <property type="evidence" value="ECO:0007669"/>
    <property type="project" value="InterPro"/>
</dbReference>
<dbReference type="AlphaFoldDB" id="A0A1D1W1P4"/>
<dbReference type="PANTHER" id="PTHR21162">
    <property type="entry name" value="P53 AND DNA DAMAGE-REGULATED PROTEIN"/>
    <property type="match status" value="1"/>
</dbReference>
<reference evidence="9 10" key="1">
    <citation type="journal article" date="2016" name="Nat. Commun.">
        <title>Extremotolerant tardigrade genome and improved radiotolerance of human cultured cells by tardigrade-unique protein.</title>
        <authorList>
            <person name="Hashimoto T."/>
            <person name="Horikawa D.D."/>
            <person name="Saito Y."/>
            <person name="Kuwahara H."/>
            <person name="Kozuka-Hata H."/>
            <person name="Shin-I T."/>
            <person name="Minakuchi Y."/>
            <person name="Ohishi K."/>
            <person name="Motoyama A."/>
            <person name="Aizu T."/>
            <person name="Enomoto A."/>
            <person name="Kondo K."/>
            <person name="Tanaka S."/>
            <person name="Hara Y."/>
            <person name="Koshikawa S."/>
            <person name="Sagara H."/>
            <person name="Miura T."/>
            <person name="Yokobori S."/>
            <person name="Miyagawa K."/>
            <person name="Suzuki Y."/>
            <person name="Kubo T."/>
            <person name="Oyama M."/>
            <person name="Kohara Y."/>
            <person name="Fujiyama A."/>
            <person name="Arakawa K."/>
            <person name="Katayama T."/>
            <person name="Toyoda A."/>
            <person name="Kunieda T."/>
        </authorList>
    </citation>
    <scope>NUCLEOTIDE SEQUENCE [LARGE SCALE GENOMIC DNA]</scope>
    <source>
        <strain evidence="9 10">YOKOZUNA-1</strain>
    </source>
</reference>
<comment type="subunit">
    <text evidence="8">Component of the PAQosome complex which is responsible for the biogenesis of several protein complexes and which consists of R2TP complex members RUVBL1, RUVBL2, RPAP3 and PIH1D1, URI complex members PFDN2, PFDN6, PDRG1, UXT and URI1 as well as ASDURF, POLR2E and DNAAF10/WDR92.</text>
</comment>
<protein>
    <recommendedName>
        <fullName evidence="5">p53 and DNA damage-regulated protein 1</fullName>
    </recommendedName>
</protein>
<comment type="subcellular location">
    <subcellularLocation>
        <location evidence="2">Cytoplasm</location>
    </subcellularLocation>
</comment>
<gene>
    <name evidence="9" type="primary">RvY_15422-1</name>
    <name evidence="9" type="synonym">RvY_15422.1</name>
    <name evidence="9" type="ORF">RvY_15422</name>
</gene>
<dbReference type="EMBL" id="BDGG01000012">
    <property type="protein sequence ID" value="GAV05264.1"/>
    <property type="molecule type" value="Genomic_DNA"/>
</dbReference>
<dbReference type="GO" id="GO:0051082">
    <property type="term" value="F:unfolded protein binding"/>
    <property type="evidence" value="ECO:0007669"/>
    <property type="project" value="InterPro"/>
</dbReference>
<evidence type="ECO:0000313" key="10">
    <source>
        <dbReference type="Proteomes" id="UP000186922"/>
    </source>
</evidence>
<keyword evidence="6" id="KW-0963">Cytoplasm</keyword>
<comment type="caution">
    <text evidence="9">The sequence shown here is derived from an EMBL/GenBank/DDBJ whole genome shotgun (WGS) entry which is preliminary data.</text>
</comment>
<organism evidence="9 10">
    <name type="scientific">Ramazzottius varieornatus</name>
    <name type="common">Water bear</name>
    <name type="synonym">Tardigrade</name>
    <dbReference type="NCBI Taxonomy" id="947166"/>
    <lineage>
        <taxon>Eukaryota</taxon>
        <taxon>Metazoa</taxon>
        <taxon>Ecdysozoa</taxon>
        <taxon>Tardigrada</taxon>
        <taxon>Eutardigrada</taxon>
        <taxon>Parachela</taxon>
        <taxon>Hypsibioidea</taxon>
        <taxon>Ramazzottiidae</taxon>
        <taxon>Ramazzottius</taxon>
    </lineage>
</organism>
<evidence type="ECO:0000256" key="6">
    <source>
        <dbReference type="ARBA" id="ARBA00022490"/>
    </source>
</evidence>
<comment type="function">
    <text evidence="1">May play a role in chaperone-mediated protein folding.</text>
</comment>
<dbReference type="OrthoDB" id="20282at2759"/>
<accession>A0A1D1W1P4</accession>
<evidence type="ECO:0000256" key="1">
    <source>
        <dbReference type="ARBA" id="ARBA00003581"/>
    </source>
</evidence>
<evidence type="ECO:0000256" key="7">
    <source>
        <dbReference type="ARBA" id="ARBA00023186"/>
    </source>
</evidence>
<dbReference type="Pfam" id="PF01920">
    <property type="entry name" value="Prefoldin_2"/>
    <property type="match status" value="1"/>
</dbReference>
<dbReference type="InterPro" id="IPR030482">
    <property type="entry name" value="PDRG1"/>
</dbReference>
<evidence type="ECO:0000313" key="9">
    <source>
        <dbReference type="EMBL" id="GAV05264.1"/>
    </source>
</evidence>
<comment type="similarity">
    <text evidence="3">Belongs to the prefoldin subunit beta family.</text>
</comment>
<proteinExistence type="inferred from homology"/>
<dbReference type="SUPFAM" id="SSF46579">
    <property type="entry name" value="Prefoldin"/>
    <property type="match status" value="1"/>
</dbReference>
<dbReference type="STRING" id="947166.A0A1D1W1P4"/>
<dbReference type="GO" id="GO:0005737">
    <property type="term" value="C:cytoplasm"/>
    <property type="evidence" value="ECO:0007669"/>
    <property type="project" value="UniProtKB-SubCell"/>
</dbReference>
<dbReference type="InterPro" id="IPR002777">
    <property type="entry name" value="PFD_beta-like"/>
</dbReference>
<sequence length="135" mass="15535">MEEVSTEALMNVVVDVEKLGDEIIADRYSIIDMDRIRNKNREALSAIRKPSELMKKEEHVWMNIGDLFIRTSKDQLGAILDEDQKYLDNEINKLRDNLKPKVAKMNTALGKPEVKGFDLQRLSKEEMDAVRQAMG</sequence>
<evidence type="ECO:0000256" key="8">
    <source>
        <dbReference type="ARBA" id="ARBA00026022"/>
    </source>
</evidence>
<evidence type="ECO:0000256" key="2">
    <source>
        <dbReference type="ARBA" id="ARBA00004496"/>
    </source>
</evidence>
<dbReference type="GO" id="GO:0016272">
    <property type="term" value="C:prefoldin complex"/>
    <property type="evidence" value="ECO:0007669"/>
    <property type="project" value="InterPro"/>
</dbReference>
<dbReference type="PANTHER" id="PTHR21162:SF0">
    <property type="entry name" value="P53 AND DNA DAMAGE-REGULATED PROTEIN 1"/>
    <property type="match status" value="1"/>
</dbReference>
<keyword evidence="10" id="KW-1185">Reference proteome</keyword>
<evidence type="ECO:0000256" key="4">
    <source>
        <dbReference type="ARBA" id="ARBA00011695"/>
    </source>
</evidence>